<dbReference type="InterPro" id="IPR000700">
    <property type="entry name" value="PAS-assoc_C"/>
</dbReference>
<evidence type="ECO:0000313" key="15">
    <source>
        <dbReference type="EMBL" id="NBJ23961.1"/>
    </source>
</evidence>
<feature type="domain" description="Histidine kinase" evidence="10">
    <location>
        <begin position="779"/>
        <end position="1006"/>
    </location>
</feature>
<evidence type="ECO:0000256" key="1">
    <source>
        <dbReference type="ARBA" id="ARBA00000085"/>
    </source>
</evidence>
<dbReference type="InterPro" id="IPR003660">
    <property type="entry name" value="HAMP_dom"/>
</dbReference>
<dbReference type="PRINTS" id="PR00344">
    <property type="entry name" value="BCTRLSENSOR"/>
</dbReference>
<dbReference type="RefSeq" id="WP_161723517.1">
    <property type="nucleotide sequence ID" value="NZ_JAAAXI010000009.1"/>
</dbReference>
<dbReference type="CDD" id="cd18774">
    <property type="entry name" value="PDC2_HK_sensor"/>
    <property type="match status" value="1"/>
</dbReference>
<dbReference type="InterPro" id="IPR013655">
    <property type="entry name" value="PAS_fold_3"/>
</dbReference>
<keyword evidence="8" id="KW-0175">Coiled coil</keyword>
<dbReference type="Pfam" id="PF02518">
    <property type="entry name" value="HATPase_c"/>
    <property type="match status" value="1"/>
</dbReference>
<evidence type="ECO:0000256" key="3">
    <source>
        <dbReference type="ARBA" id="ARBA00012438"/>
    </source>
</evidence>
<evidence type="ECO:0000256" key="2">
    <source>
        <dbReference type="ARBA" id="ARBA00004370"/>
    </source>
</evidence>
<dbReference type="PROSITE" id="PS50109">
    <property type="entry name" value="HIS_KIN"/>
    <property type="match status" value="1"/>
</dbReference>
<feature type="domain" description="PAS" evidence="12">
    <location>
        <begin position="655"/>
        <end position="710"/>
    </location>
</feature>
<feature type="transmembrane region" description="Helical" evidence="9">
    <location>
        <begin position="20"/>
        <end position="42"/>
    </location>
</feature>
<evidence type="ECO:0000256" key="8">
    <source>
        <dbReference type="SAM" id="Coils"/>
    </source>
</evidence>
<comment type="subcellular location">
    <subcellularLocation>
        <location evidence="2">Membrane</location>
    </subcellularLocation>
</comment>
<dbReference type="PROSITE" id="PS50885">
    <property type="entry name" value="HAMP"/>
    <property type="match status" value="1"/>
</dbReference>
<dbReference type="EC" id="2.7.13.3" evidence="3"/>
<evidence type="ECO:0000256" key="9">
    <source>
        <dbReference type="SAM" id="Phobius"/>
    </source>
</evidence>
<evidence type="ECO:0000259" key="10">
    <source>
        <dbReference type="PROSITE" id="PS50109"/>
    </source>
</evidence>
<dbReference type="InterPro" id="IPR001789">
    <property type="entry name" value="Sig_transdc_resp-reg_receiver"/>
</dbReference>
<dbReference type="InterPro" id="IPR005467">
    <property type="entry name" value="His_kinase_dom"/>
</dbReference>
<dbReference type="Pfam" id="PF13426">
    <property type="entry name" value="PAS_9"/>
    <property type="match status" value="1"/>
</dbReference>
<feature type="domain" description="PAS" evidence="12">
    <location>
        <begin position="367"/>
        <end position="439"/>
    </location>
</feature>
<evidence type="ECO:0000259" key="12">
    <source>
        <dbReference type="PROSITE" id="PS50112"/>
    </source>
</evidence>
<dbReference type="SMART" id="SM00448">
    <property type="entry name" value="REC"/>
    <property type="match status" value="1"/>
</dbReference>
<dbReference type="InterPro" id="IPR003661">
    <property type="entry name" value="HisK_dim/P_dom"/>
</dbReference>
<feature type="coiled-coil region" evidence="8">
    <location>
        <begin position="616"/>
        <end position="643"/>
    </location>
</feature>
<dbReference type="InterPro" id="IPR036097">
    <property type="entry name" value="HisK_dim/P_sf"/>
</dbReference>
<keyword evidence="9" id="KW-1133">Transmembrane helix</keyword>
<dbReference type="PROSITE" id="PS50113">
    <property type="entry name" value="PAC"/>
    <property type="match status" value="1"/>
</dbReference>
<keyword evidence="9" id="KW-0812">Transmembrane</keyword>
<dbReference type="CDD" id="cd18161">
    <property type="entry name" value="REC_hyHK_blue-like"/>
    <property type="match status" value="1"/>
</dbReference>
<keyword evidence="5" id="KW-0808">Transferase</keyword>
<organism evidence="15 16">
    <name type="scientific">Microvirga arsenatis</name>
    <dbReference type="NCBI Taxonomy" id="2692265"/>
    <lineage>
        <taxon>Bacteria</taxon>
        <taxon>Pseudomonadati</taxon>
        <taxon>Pseudomonadota</taxon>
        <taxon>Alphaproteobacteria</taxon>
        <taxon>Hyphomicrobiales</taxon>
        <taxon>Methylobacteriaceae</taxon>
        <taxon>Microvirga</taxon>
    </lineage>
</organism>
<name>A0ABW9YYQ8_9HYPH</name>
<dbReference type="PROSITE" id="PS50112">
    <property type="entry name" value="PAS"/>
    <property type="match status" value="2"/>
</dbReference>
<dbReference type="PANTHER" id="PTHR43065:SF42">
    <property type="entry name" value="TWO-COMPONENT SENSOR PPRA"/>
    <property type="match status" value="1"/>
</dbReference>
<dbReference type="PANTHER" id="PTHR43065">
    <property type="entry name" value="SENSOR HISTIDINE KINASE"/>
    <property type="match status" value="1"/>
</dbReference>
<dbReference type="CDD" id="cd00082">
    <property type="entry name" value="HisKA"/>
    <property type="match status" value="1"/>
</dbReference>
<evidence type="ECO:0000256" key="4">
    <source>
        <dbReference type="ARBA" id="ARBA00022553"/>
    </source>
</evidence>
<keyword evidence="16" id="KW-1185">Reference proteome</keyword>
<evidence type="ECO:0000259" key="14">
    <source>
        <dbReference type="PROSITE" id="PS50885"/>
    </source>
</evidence>
<dbReference type="SUPFAM" id="SSF55874">
    <property type="entry name" value="ATPase domain of HSP90 chaperone/DNA topoisomerase II/histidine kinase"/>
    <property type="match status" value="1"/>
</dbReference>
<feature type="transmembrane region" description="Helical" evidence="9">
    <location>
        <begin position="284"/>
        <end position="307"/>
    </location>
</feature>
<dbReference type="InterPro" id="IPR036890">
    <property type="entry name" value="HATPase_C_sf"/>
</dbReference>
<dbReference type="SUPFAM" id="SSF52172">
    <property type="entry name" value="CheY-like"/>
    <property type="match status" value="1"/>
</dbReference>
<dbReference type="Gene3D" id="3.30.450.20">
    <property type="entry name" value="PAS domain"/>
    <property type="match status" value="3"/>
</dbReference>
<dbReference type="CDD" id="cd18773">
    <property type="entry name" value="PDC1_HK_sensor"/>
    <property type="match status" value="1"/>
</dbReference>
<dbReference type="InterPro" id="IPR000014">
    <property type="entry name" value="PAS"/>
</dbReference>
<protein>
    <recommendedName>
        <fullName evidence="3">histidine kinase</fullName>
        <ecNumber evidence="3">2.7.13.3</ecNumber>
    </recommendedName>
</protein>
<dbReference type="InterPro" id="IPR011006">
    <property type="entry name" value="CheY-like_superfamily"/>
</dbReference>
<dbReference type="CDD" id="cd16919">
    <property type="entry name" value="HATPase_CckA-like"/>
    <property type="match status" value="1"/>
</dbReference>
<dbReference type="Pfam" id="PF00072">
    <property type="entry name" value="Response_reg"/>
    <property type="match status" value="1"/>
</dbReference>
<sequence length="1149" mass="125723">MNPLSSAIRRRALSTRARLVLLVTAVLVPVVAFASLLLWQFAATERVRHQAEALELSQRVSAVIDRELDGLTGALEALTTSPALQAGGDLAVFDAQARALLRRRGSFVTMRDRTGKQIINTGRPFGSPLPDWDDPVVLTADRQVFETGRPVVSDLYTGAATQRKLVQIDAPVFRDGAVAYALSIALEPARLADILTASAPPDWTIAIVDRNNRVIARSRQHERYVGSEATADLRANTTGSGGIWLGRNLEGAEVLGAYTRSSFSGWRVAVGVPTALIEAPVRRITGILIGTSAVVLVLSGALAIWFARGIAKPLRQLTEVARRVGQGEHAPALATGLREANEISDALAAAAVALREREQERDRAEALNTELAALVENSSDFIGIADTQLNILFVNDAGRALVGLESMEKARRTRVPDFFDPAEHGRLQEEVFPAVVERGRWSGELTFRHFATGERISVIYDVFRIDDPETGQPIRYGTVTRNITERKRAERQLAESEARLKTVFDTVPVGIVLAEAPSGRIVAGNAQVERIFGHPVLPSPNVESYREWIGYHADGRRVDAAEYPLARALQGGEERPELEILYERGDGRRTWVYLIGAPIRDVQGRIVGGLVACLDIDRQKRAEEELRELNATLERRVEDAIAERDRIWRLSAEIMLVARFDGEIVAVNPAWTAILGWSDTELVGGSFLDLVHPDDRESTLAEAGRLSEGHTTLRFENRYRHKDGSYRWLSWTAVPDRNFIHAIARDVTAEREAAEVLRRTEEQLRQSQKMEVVGQLTGGVAHDFNNLLTVITGHLDIAQRRIEATQGDARLMRNIQNALEGAQRAAVLTHRLLAFSRQSPLQPEVVDLNKLVSGMSDLIRRTLGETISIETVLAGGLWRTEADPNQVESAILNLCVNARDAMPGGGKLTIETANTYLDDGYPAVSRGDVKAGQYVMVAVCDTGTGMPPEVRDRVFEPFFTTKPVGKGTGLGLSQVYGFAKQSGGHAAIYSEVGEGTTVKLYFPRLMRAAQDKAETAAAGTIPLQRGRGETILVVEDEDMVREFTVSALEEAGYTVLAAADGPSGLALLKAHPEIDLLFTDVVLAGPLNGRKVADEALRQRPGLKVLFTTGYTRNAIVHHGRLDEGVDLITKPFTAKDLAAKVRRVLEGE</sequence>
<dbReference type="SMART" id="SM00387">
    <property type="entry name" value="HATPase_c"/>
    <property type="match status" value="1"/>
</dbReference>
<comment type="catalytic activity">
    <reaction evidence="1">
        <text>ATP + protein L-histidine = ADP + protein N-phospho-L-histidine.</text>
        <dbReference type="EC" id="2.7.13.3"/>
    </reaction>
</comment>
<gene>
    <name evidence="15" type="ORF">GR303_06275</name>
</gene>
<dbReference type="Pfam" id="PF08447">
    <property type="entry name" value="PAS_3"/>
    <property type="match status" value="1"/>
</dbReference>
<dbReference type="InterPro" id="IPR001610">
    <property type="entry name" value="PAC"/>
</dbReference>
<dbReference type="Gene3D" id="3.30.565.10">
    <property type="entry name" value="Histidine kinase-like ATPase, C-terminal domain"/>
    <property type="match status" value="1"/>
</dbReference>
<keyword evidence="9" id="KW-0472">Membrane</keyword>
<dbReference type="SMART" id="SM00091">
    <property type="entry name" value="PAS"/>
    <property type="match status" value="3"/>
</dbReference>
<dbReference type="InterPro" id="IPR013656">
    <property type="entry name" value="PAS_4"/>
</dbReference>
<dbReference type="SMART" id="SM00086">
    <property type="entry name" value="PAC"/>
    <property type="match status" value="3"/>
</dbReference>
<dbReference type="InterPro" id="IPR003594">
    <property type="entry name" value="HATPase_dom"/>
</dbReference>
<feature type="domain" description="Response regulatory" evidence="11">
    <location>
        <begin position="1030"/>
        <end position="1146"/>
    </location>
</feature>
<evidence type="ECO:0000259" key="13">
    <source>
        <dbReference type="PROSITE" id="PS50113"/>
    </source>
</evidence>
<evidence type="ECO:0000259" key="11">
    <source>
        <dbReference type="PROSITE" id="PS50110"/>
    </source>
</evidence>
<dbReference type="Gene3D" id="3.40.50.2300">
    <property type="match status" value="1"/>
</dbReference>
<dbReference type="SUPFAM" id="SSF55785">
    <property type="entry name" value="PYP-like sensor domain (PAS domain)"/>
    <property type="match status" value="3"/>
</dbReference>
<dbReference type="SMART" id="SM00388">
    <property type="entry name" value="HisKA"/>
    <property type="match status" value="1"/>
</dbReference>
<dbReference type="PROSITE" id="PS50110">
    <property type="entry name" value="RESPONSE_REGULATORY"/>
    <property type="match status" value="1"/>
</dbReference>
<dbReference type="Gene3D" id="1.10.287.130">
    <property type="match status" value="1"/>
</dbReference>
<evidence type="ECO:0000256" key="5">
    <source>
        <dbReference type="ARBA" id="ARBA00022679"/>
    </source>
</evidence>
<feature type="coiled-coil region" evidence="8">
    <location>
        <begin position="479"/>
        <end position="506"/>
    </location>
</feature>
<keyword evidence="4 7" id="KW-0597">Phosphoprotein</keyword>
<dbReference type="CDD" id="cd00130">
    <property type="entry name" value="PAS"/>
    <property type="match status" value="2"/>
</dbReference>
<proteinExistence type="predicted"/>
<dbReference type="InterPro" id="IPR035965">
    <property type="entry name" value="PAS-like_dom_sf"/>
</dbReference>
<dbReference type="Proteomes" id="UP000818323">
    <property type="component" value="Unassembled WGS sequence"/>
</dbReference>
<evidence type="ECO:0000313" key="16">
    <source>
        <dbReference type="Proteomes" id="UP000818323"/>
    </source>
</evidence>
<reference evidence="15 16" key="1">
    <citation type="submission" date="2020-01" db="EMBL/GenBank/DDBJ databases">
        <title>Microvirga sp. nov., an arsenate reduction bacterium isolated from Tibet hotspring sediments.</title>
        <authorList>
            <person name="Yuan C.-G."/>
        </authorList>
    </citation>
    <scope>NUCLEOTIDE SEQUENCE [LARGE SCALE GENOMIC DNA]</scope>
    <source>
        <strain evidence="15 16">SYSU G3D203</strain>
    </source>
</reference>
<feature type="domain" description="PAC" evidence="13">
    <location>
        <begin position="576"/>
        <end position="628"/>
    </location>
</feature>
<dbReference type="SUPFAM" id="SSF47384">
    <property type="entry name" value="Homodimeric domain of signal transducing histidine kinase"/>
    <property type="match status" value="1"/>
</dbReference>
<keyword evidence="6" id="KW-0418">Kinase</keyword>
<dbReference type="NCBIfam" id="TIGR00229">
    <property type="entry name" value="sensory_box"/>
    <property type="match status" value="3"/>
</dbReference>
<evidence type="ECO:0000256" key="6">
    <source>
        <dbReference type="ARBA" id="ARBA00022777"/>
    </source>
</evidence>
<dbReference type="EMBL" id="JAAAXJ010000003">
    <property type="protein sequence ID" value="NBJ23961.1"/>
    <property type="molecule type" value="Genomic_DNA"/>
</dbReference>
<accession>A0ABW9YYQ8</accession>
<dbReference type="Pfam" id="PF08448">
    <property type="entry name" value="PAS_4"/>
    <property type="match status" value="1"/>
</dbReference>
<dbReference type="InterPro" id="IPR004358">
    <property type="entry name" value="Sig_transdc_His_kin-like_C"/>
</dbReference>
<evidence type="ECO:0000256" key="7">
    <source>
        <dbReference type="PROSITE-ProRule" id="PRU00169"/>
    </source>
</evidence>
<dbReference type="Gene3D" id="6.10.340.10">
    <property type="match status" value="1"/>
</dbReference>
<feature type="coiled-coil region" evidence="8">
    <location>
        <begin position="350"/>
        <end position="377"/>
    </location>
</feature>
<comment type="caution">
    <text evidence="15">The sequence shown here is derived from an EMBL/GenBank/DDBJ whole genome shotgun (WGS) entry which is preliminary data.</text>
</comment>
<feature type="modified residue" description="4-aspartylphosphate" evidence="7">
    <location>
        <position position="1080"/>
    </location>
</feature>
<feature type="domain" description="HAMP" evidence="14">
    <location>
        <begin position="308"/>
        <end position="359"/>
    </location>
</feature>